<dbReference type="InterPro" id="IPR002052">
    <property type="entry name" value="DNA_methylase_N6_adenine_CS"/>
</dbReference>
<dbReference type="Pfam" id="PF05175">
    <property type="entry name" value="MTS"/>
    <property type="match status" value="1"/>
</dbReference>
<evidence type="ECO:0000313" key="7">
    <source>
        <dbReference type="EMBL" id="EJW92065.1"/>
    </source>
</evidence>
<accession>J9BX11</accession>
<evidence type="ECO:0000256" key="4">
    <source>
        <dbReference type="ARBA" id="ARBA00022691"/>
    </source>
</evidence>
<reference evidence="7" key="1">
    <citation type="journal article" date="2012" name="PLoS ONE">
        <title>Gene sets for utilization of primary and secondary nutrition supplies in the distal gut of endangered iberian lynx.</title>
        <authorList>
            <person name="Alcaide M."/>
            <person name="Messina E."/>
            <person name="Richter M."/>
            <person name="Bargiela R."/>
            <person name="Peplies J."/>
            <person name="Huws S.A."/>
            <person name="Newbold C.J."/>
            <person name="Golyshin P.N."/>
            <person name="Simon M.A."/>
            <person name="Lopez G."/>
            <person name="Yakimov M.M."/>
            <person name="Ferrer M."/>
        </authorList>
    </citation>
    <scope>NUCLEOTIDE SEQUENCE</scope>
</reference>
<dbReference type="InterPro" id="IPR022882">
    <property type="entry name" value="tRNA_adenine-N6_MeTrfase"/>
</dbReference>
<keyword evidence="3 7" id="KW-0808">Transferase</keyword>
<dbReference type="AlphaFoldDB" id="J9BX11"/>
<organism evidence="7">
    <name type="scientific">gut metagenome</name>
    <dbReference type="NCBI Taxonomy" id="749906"/>
    <lineage>
        <taxon>unclassified sequences</taxon>
        <taxon>metagenomes</taxon>
        <taxon>organismal metagenomes</taxon>
    </lineage>
</organism>
<dbReference type="Gene3D" id="3.40.50.150">
    <property type="entry name" value="Vaccinia Virus protein VP39"/>
    <property type="match status" value="1"/>
</dbReference>
<dbReference type="EMBL" id="AMCI01007779">
    <property type="protein sequence ID" value="EJW92065.1"/>
    <property type="molecule type" value="Genomic_DNA"/>
</dbReference>
<dbReference type="InterPro" id="IPR029063">
    <property type="entry name" value="SAM-dependent_MTases_sf"/>
</dbReference>
<sequence length="217" mass="24014">MKVGTDGVLLGAWAPIADCRYILDVGTGTGLIALQLAQRSQQAHIIGVEIDAEAAKQAVENVQHSPWPDRIQVQTADFRTYTPAHPFDLIVSNPPYFVDALQCPDSQRNTARHVGGLNYELLFRRSTQMITPTGIVAIVIPAEIETHVLAVAANHGFYIYHRLSVFTKPGKPCRRILLALGTDSMHAHQEEILYIEDKSGNYSPAYKALTGDFYLKM</sequence>
<dbReference type="HAMAP" id="MF_01872">
    <property type="entry name" value="tRNA_methyltr_YfiC"/>
    <property type="match status" value="1"/>
</dbReference>
<comment type="caution">
    <text evidence="7">The sequence shown here is derived from an EMBL/GenBank/DDBJ whole genome shotgun (WGS) entry which is preliminary data.</text>
</comment>
<dbReference type="SUPFAM" id="SSF53335">
    <property type="entry name" value="S-adenosyl-L-methionine-dependent methyltransferases"/>
    <property type="match status" value="1"/>
</dbReference>
<dbReference type="PROSITE" id="PS00092">
    <property type="entry name" value="N6_MTASE"/>
    <property type="match status" value="1"/>
</dbReference>
<evidence type="ECO:0000256" key="5">
    <source>
        <dbReference type="ARBA" id="ARBA00022694"/>
    </source>
</evidence>
<keyword evidence="4" id="KW-0949">S-adenosyl-L-methionine</keyword>
<keyword evidence="2 7" id="KW-0489">Methyltransferase</keyword>
<gene>
    <name evidence="7" type="ORF">EVA_19829</name>
</gene>
<evidence type="ECO:0000256" key="3">
    <source>
        <dbReference type="ARBA" id="ARBA00022679"/>
    </source>
</evidence>
<feature type="domain" description="Methyltransferase small" evidence="6">
    <location>
        <begin position="20"/>
        <end position="99"/>
    </location>
</feature>
<dbReference type="GO" id="GO:0032259">
    <property type="term" value="P:methylation"/>
    <property type="evidence" value="ECO:0007669"/>
    <property type="project" value="UniProtKB-KW"/>
</dbReference>
<dbReference type="PRINTS" id="PR00507">
    <property type="entry name" value="N12N6MTFRASE"/>
</dbReference>
<dbReference type="GO" id="GO:0003676">
    <property type="term" value="F:nucleic acid binding"/>
    <property type="evidence" value="ECO:0007669"/>
    <property type="project" value="InterPro"/>
</dbReference>
<name>J9BX11_9ZZZZ</name>
<dbReference type="PANTHER" id="PTHR47739">
    <property type="entry name" value="TRNA1(VAL) (ADENINE(37)-N6)-METHYLTRANSFERASE"/>
    <property type="match status" value="1"/>
</dbReference>
<dbReference type="GO" id="GO:0016430">
    <property type="term" value="F:tRNA (adenine-N6)-methyltransferase activity"/>
    <property type="evidence" value="ECO:0007669"/>
    <property type="project" value="InterPro"/>
</dbReference>
<dbReference type="PANTHER" id="PTHR47739:SF1">
    <property type="entry name" value="TRNA1(VAL) (ADENINE(37)-N6)-METHYLTRANSFERASE"/>
    <property type="match status" value="1"/>
</dbReference>
<evidence type="ECO:0000259" key="6">
    <source>
        <dbReference type="Pfam" id="PF05175"/>
    </source>
</evidence>
<evidence type="ECO:0000256" key="1">
    <source>
        <dbReference type="ARBA" id="ARBA00022490"/>
    </source>
</evidence>
<keyword evidence="5" id="KW-0819">tRNA processing</keyword>
<evidence type="ECO:0000256" key="2">
    <source>
        <dbReference type="ARBA" id="ARBA00022603"/>
    </source>
</evidence>
<dbReference type="InterPro" id="IPR050210">
    <property type="entry name" value="tRNA_Adenine-N(6)_MTase"/>
</dbReference>
<dbReference type="CDD" id="cd02440">
    <property type="entry name" value="AdoMet_MTases"/>
    <property type="match status" value="1"/>
</dbReference>
<keyword evidence="1" id="KW-0963">Cytoplasm</keyword>
<dbReference type="InterPro" id="IPR007848">
    <property type="entry name" value="Small_mtfrase_dom"/>
</dbReference>
<proteinExistence type="inferred from homology"/>
<protein>
    <submittedName>
        <fullName evidence="7">SAM-dependent methyltransferase</fullName>
    </submittedName>
</protein>
<dbReference type="GO" id="GO:0008033">
    <property type="term" value="P:tRNA processing"/>
    <property type="evidence" value="ECO:0007669"/>
    <property type="project" value="UniProtKB-KW"/>
</dbReference>